<evidence type="ECO:0000256" key="1">
    <source>
        <dbReference type="ARBA" id="ARBA00022801"/>
    </source>
</evidence>
<dbReference type="InterPro" id="IPR049492">
    <property type="entry name" value="BD-FAE-like_dom"/>
</dbReference>
<gene>
    <name evidence="3" type="ORF">NX794_00455</name>
</gene>
<proteinExistence type="predicted"/>
<evidence type="ECO:0000313" key="3">
    <source>
        <dbReference type="EMBL" id="MCS0599720.1"/>
    </source>
</evidence>
<dbReference type="SUPFAM" id="SSF53474">
    <property type="entry name" value="alpha/beta-Hydrolases"/>
    <property type="match status" value="1"/>
</dbReference>
<reference evidence="3 4" key="1">
    <citation type="submission" date="2022-08" db="EMBL/GenBank/DDBJ databases">
        <authorList>
            <person name="Somphong A."/>
            <person name="Phongsopitanun W."/>
        </authorList>
    </citation>
    <scope>NUCLEOTIDE SEQUENCE [LARGE SCALE GENOMIC DNA]</scope>
    <source>
        <strain evidence="3 4">LP11</strain>
    </source>
</reference>
<name>A0ABT2AU85_9ACTN</name>
<sequence length="313" mass="34301">MTVNSPNRAVVEPQQVGYDAFPESEAASEGMRVIPADLTPRYARVTTDVRYAQKDGYPLRVHVLHPPVPEDDERTFPLIGFVQGSGWFPQDLGANAAALADFTKRGYVVAIIEYRPSTVAAFPAQIHDTRTALRFLSRNAARFRVDPSRIALWGDSSGGHTTVLTYLTENDQAFSEEPVGEEPLGIRCFVDYYGPTDISRMCEEPSVQNHIAPDSPEGMLIGGRDVRENPELVAPTVAMNHVTPDAALKPLLIMHGSKDRLVPFAQSVLLHDALKAAGQPVTFYKLAGADHGGAPFWQEDVLDIVDAFLKAHL</sequence>
<dbReference type="InterPro" id="IPR050300">
    <property type="entry name" value="GDXG_lipolytic_enzyme"/>
</dbReference>
<evidence type="ECO:0000259" key="2">
    <source>
        <dbReference type="Pfam" id="PF20434"/>
    </source>
</evidence>
<comment type="caution">
    <text evidence="3">The sequence shown here is derived from an EMBL/GenBank/DDBJ whole genome shotgun (WGS) entry which is preliminary data.</text>
</comment>
<dbReference type="Proteomes" id="UP001205612">
    <property type="component" value="Unassembled WGS sequence"/>
</dbReference>
<keyword evidence="4" id="KW-1185">Reference proteome</keyword>
<keyword evidence="1 3" id="KW-0378">Hydrolase</keyword>
<dbReference type="GO" id="GO:0016787">
    <property type="term" value="F:hydrolase activity"/>
    <property type="evidence" value="ECO:0007669"/>
    <property type="project" value="UniProtKB-KW"/>
</dbReference>
<dbReference type="InterPro" id="IPR029058">
    <property type="entry name" value="AB_hydrolase_fold"/>
</dbReference>
<feature type="domain" description="BD-FAE-like" evidence="2">
    <location>
        <begin position="69"/>
        <end position="274"/>
    </location>
</feature>
<dbReference type="PANTHER" id="PTHR48081:SF13">
    <property type="entry name" value="ALPHA_BETA HYDROLASE"/>
    <property type="match status" value="1"/>
</dbReference>
<evidence type="ECO:0000313" key="4">
    <source>
        <dbReference type="Proteomes" id="UP001205612"/>
    </source>
</evidence>
<organism evidence="3 4">
    <name type="scientific">Streptomyces pyxinicus</name>
    <dbReference type="NCBI Taxonomy" id="2970331"/>
    <lineage>
        <taxon>Bacteria</taxon>
        <taxon>Bacillati</taxon>
        <taxon>Actinomycetota</taxon>
        <taxon>Actinomycetes</taxon>
        <taxon>Kitasatosporales</taxon>
        <taxon>Streptomycetaceae</taxon>
        <taxon>Streptomyces</taxon>
    </lineage>
</organism>
<protein>
    <submittedName>
        <fullName evidence="3">Alpha/beta hydrolase</fullName>
    </submittedName>
</protein>
<dbReference type="PANTHER" id="PTHR48081">
    <property type="entry name" value="AB HYDROLASE SUPERFAMILY PROTEIN C4A8.06C"/>
    <property type="match status" value="1"/>
</dbReference>
<accession>A0ABT2AU85</accession>
<dbReference type="Pfam" id="PF20434">
    <property type="entry name" value="BD-FAE"/>
    <property type="match status" value="1"/>
</dbReference>
<dbReference type="EMBL" id="JANUGP010000001">
    <property type="protein sequence ID" value="MCS0599720.1"/>
    <property type="molecule type" value="Genomic_DNA"/>
</dbReference>
<dbReference type="Gene3D" id="3.40.50.1820">
    <property type="entry name" value="alpha/beta hydrolase"/>
    <property type="match status" value="1"/>
</dbReference>
<dbReference type="RefSeq" id="WP_258775909.1">
    <property type="nucleotide sequence ID" value="NZ_JANUGP010000001.1"/>
</dbReference>